<comment type="caution">
    <text evidence="2">The sequence shown here is derived from an EMBL/GenBank/DDBJ whole genome shotgun (WGS) entry which is preliminary data.</text>
</comment>
<evidence type="ECO:0008006" key="4">
    <source>
        <dbReference type="Google" id="ProtNLM"/>
    </source>
</evidence>
<gene>
    <name evidence="2" type="ORF">KK097_07925</name>
</gene>
<protein>
    <recommendedName>
        <fullName evidence="4">Nucleic acid-binding Zn-ribbon protein</fullName>
    </recommendedName>
</protein>
<dbReference type="RefSeq" id="WP_214544273.1">
    <property type="nucleotide sequence ID" value="NZ_JAHEWS010000009.1"/>
</dbReference>
<sequence length="929" mass="95238">MLDDSLGGKTVMNQRAGNTGARRTERRIAGTVAVTGIAALVLAGCTSDDKPVSDPSRVLQTVDTRLAADGSITSISDTAISVAGKESSSSLTEHDPAKAASDLPLRITTQYSTAKKTGTDLADLDGYSGRVSIDLTIENLTVKSENLTYDVAGTSRSTPALVGAPFSIAASTVLTGTAADRVVTDSADSGSSTDGVVSTNEDGDAVVQWGRLLAPPTSGASSTLHLVADVEDFTAPTIDVAAQPGLSTDLSSTGVVNAAFGSDSDSELALQRRTIDLISQVNEVLARAGGTITEVRSNLETTSETLGVRTAERLKESSSSLASTMQSLSGQLGSLNGDLGTTVKATQSTVLQQLQQTTTSLDGLLGDTSATAPATVLDGNGCAATPKTPSAGGSVYGNLLRVSAQLTGYADASEACKQQVSAQLAGAVGPASPDAATCAPQEARGSLTCALWESSRAVSTSLIGLVSTGQQLADQLDPKLANTAIEQSDALRAKLGEIDTAVQALGSDGTGEVARTLQALEDLRDQTADDLGPVRDAVTTVNRQALAARALVGNAGDGLFSTSMQAQNREVADQLCALAATDQLDAEQADALRGYLTATPCPGAEEGTTLQPGGRFSTPLDDRLADQAEQWDAVVAATDLRSATGIGGAVTTLSDDIDALDDGIADVRRAVRKDGGSVEGAAQELQELVEQATESSAVVGTQLTAISTQQTQLQDAVRKAFAEASTQSEKDVQAIIDQQVRQVSETAKGSRDAVISAFDKSIAGLRTTSGEVTKDSKGTIDEQRGTLEEQGSELASAVDRQTASSLEQIAASTSASTRDVQGASTLLTGDLNRVMLDLGDRKVNGSGILGAMATSAAKSDSADYQLALASQNAAGYANVRAEDVAGILLQQEQFRASLDAATTLPAFQLKVPASATSTTLYTFRIGADR</sequence>
<dbReference type="EMBL" id="JAHEWS010000009">
    <property type="protein sequence ID" value="MBT1587742.1"/>
    <property type="molecule type" value="Genomic_DNA"/>
</dbReference>
<keyword evidence="3" id="KW-1185">Reference proteome</keyword>
<proteinExistence type="predicted"/>
<organism evidence="2 3">
    <name type="scientific">Curtobacterium aurantiacum</name>
    <dbReference type="NCBI Taxonomy" id="3236919"/>
    <lineage>
        <taxon>Bacteria</taxon>
        <taxon>Bacillati</taxon>
        <taxon>Actinomycetota</taxon>
        <taxon>Actinomycetes</taxon>
        <taxon>Micrococcales</taxon>
        <taxon>Microbacteriaceae</taxon>
        <taxon>Curtobacterium</taxon>
    </lineage>
</organism>
<feature type="region of interest" description="Disordered" evidence="1">
    <location>
        <begin position="769"/>
        <end position="790"/>
    </location>
</feature>
<feature type="compositionally biased region" description="Basic and acidic residues" evidence="1">
    <location>
        <begin position="772"/>
        <end position="787"/>
    </location>
</feature>
<evidence type="ECO:0000313" key="2">
    <source>
        <dbReference type="EMBL" id="MBT1587742.1"/>
    </source>
</evidence>
<name>A0ABS5VF67_9MICO</name>
<evidence type="ECO:0000256" key="1">
    <source>
        <dbReference type="SAM" id="MobiDB-lite"/>
    </source>
</evidence>
<accession>A0ABS5VF67</accession>
<feature type="region of interest" description="Disordered" evidence="1">
    <location>
        <begin position="1"/>
        <end position="24"/>
    </location>
</feature>
<evidence type="ECO:0000313" key="3">
    <source>
        <dbReference type="Proteomes" id="UP001519641"/>
    </source>
</evidence>
<dbReference type="Proteomes" id="UP001519641">
    <property type="component" value="Unassembled WGS sequence"/>
</dbReference>
<reference evidence="2 3" key="1">
    <citation type="submission" date="2021-05" db="EMBL/GenBank/DDBJ databases">
        <title>Whole genome sequence of Curtobacterium flaccumfaciens pv. flaccumfaciens strain CFBP 8819.</title>
        <authorList>
            <person name="Osdaghi E."/>
            <person name="Taghouti G."/>
            <person name="Portier P."/>
            <person name="Fazliarab A."/>
            <person name="Taghavi S.M."/>
            <person name="Briand M."/>
            <person name="Le-Saux M."/>
            <person name="Jacques M.-A."/>
        </authorList>
    </citation>
    <scope>NUCLEOTIDE SEQUENCE [LARGE SCALE GENOMIC DNA]</scope>
    <source>
        <strain evidence="2 3">CFBP 8819</strain>
    </source>
</reference>